<protein>
    <submittedName>
        <fullName evidence="2">ATP-dependent DNA ligase clustered with Ku protein, LigD</fullName>
        <ecNumber evidence="2">6.5.1.1</ecNumber>
    </submittedName>
</protein>
<dbReference type="EC" id="6.5.1.1" evidence="2"/>
<dbReference type="InterPro" id="IPR014144">
    <property type="entry name" value="LigD_PE_domain"/>
</dbReference>
<feature type="domain" description="DNA ligase D 3'-phosphoesterase" evidence="1">
    <location>
        <begin position="7"/>
        <end position="109"/>
    </location>
</feature>
<accession>A0A3B1D8Q4</accession>
<organism evidence="2">
    <name type="scientific">hydrothermal vent metagenome</name>
    <dbReference type="NCBI Taxonomy" id="652676"/>
    <lineage>
        <taxon>unclassified sequences</taxon>
        <taxon>metagenomes</taxon>
        <taxon>ecological metagenomes</taxon>
    </lineage>
</organism>
<reference evidence="2" key="1">
    <citation type="submission" date="2018-06" db="EMBL/GenBank/DDBJ databases">
        <authorList>
            <person name="Zhirakovskaya E."/>
        </authorList>
    </citation>
    <scope>NUCLEOTIDE SEQUENCE</scope>
</reference>
<proteinExistence type="predicted"/>
<dbReference type="Pfam" id="PF13298">
    <property type="entry name" value="LigD_N"/>
    <property type="match status" value="1"/>
</dbReference>
<evidence type="ECO:0000313" key="2">
    <source>
        <dbReference type="EMBL" id="VAX32534.1"/>
    </source>
</evidence>
<dbReference type="PANTHER" id="PTHR39465:SF1">
    <property type="entry name" value="DNA LIGASE D 3'-PHOSPHOESTERASE DOMAIN-CONTAINING PROTEIN"/>
    <property type="match status" value="1"/>
</dbReference>
<sequence>MPGFVVHEHHSKRLHYDFRLEMDGVLKSWAVPKGPSMCPKDKRLAIMVDDHALEYGSFEGIIPEGHYGAGPVLIWDSGEYELIGGSLEEGRLEFVLKGRKLRGNFVLTRLKGRENQWLLIKKKDEYALSVYVVKPELTEARLERLKERIPPCEVE</sequence>
<gene>
    <name evidence="2" type="ORF">MNBD_NITROSPIRAE03-2010</name>
</gene>
<name>A0A3B1D8Q4_9ZZZZ</name>
<dbReference type="AlphaFoldDB" id="A0A3B1D8Q4"/>
<keyword evidence="2" id="KW-0436">Ligase</keyword>
<dbReference type="EMBL" id="UOGI01000141">
    <property type="protein sequence ID" value="VAX32534.1"/>
    <property type="molecule type" value="Genomic_DNA"/>
</dbReference>
<dbReference type="GO" id="GO:0003910">
    <property type="term" value="F:DNA ligase (ATP) activity"/>
    <property type="evidence" value="ECO:0007669"/>
    <property type="project" value="UniProtKB-EC"/>
</dbReference>
<evidence type="ECO:0000259" key="1">
    <source>
        <dbReference type="Pfam" id="PF13298"/>
    </source>
</evidence>
<dbReference type="NCBIfam" id="TIGR02777">
    <property type="entry name" value="LigD_PE_dom"/>
    <property type="match status" value="1"/>
</dbReference>
<dbReference type="PANTHER" id="PTHR39465">
    <property type="entry name" value="DNA LIGASE D, 3'-PHOSPHOESTERASE DOMAIN"/>
    <property type="match status" value="1"/>
</dbReference>